<name>A0A8M8UTS7_SESIN</name>
<accession>A0A8M8UTS7</accession>
<evidence type="ECO:0000313" key="1">
    <source>
        <dbReference type="Proteomes" id="UP000504604"/>
    </source>
</evidence>
<protein>
    <submittedName>
        <fullName evidence="2">Uncharacterized protein LOC110011560</fullName>
    </submittedName>
</protein>
<evidence type="ECO:0000313" key="2">
    <source>
        <dbReference type="RefSeq" id="XP_020547385.1"/>
    </source>
</evidence>
<keyword evidence="1" id="KW-1185">Reference proteome</keyword>
<dbReference type="AlphaFoldDB" id="A0A8M8UTS7"/>
<gene>
    <name evidence="2" type="primary">LOC110011560</name>
</gene>
<proteinExistence type="predicted"/>
<dbReference type="OrthoDB" id="913707at2759"/>
<organism evidence="1 2">
    <name type="scientific">Sesamum indicum</name>
    <name type="common">Oriental sesame</name>
    <name type="synonym">Sesamum orientale</name>
    <dbReference type="NCBI Taxonomy" id="4182"/>
    <lineage>
        <taxon>Eukaryota</taxon>
        <taxon>Viridiplantae</taxon>
        <taxon>Streptophyta</taxon>
        <taxon>Embryophyta</taxon>
        <taxon>Tracheophyta</taxon>
        <taxon>Spermatophyta</taxon>
        <taxon>Magnoliopsida</taxon>
        <taxon>eudicotyledons</taxon>
        <taxon>Gunneridae</taxon>
        <taxon>Pentapetalae</taxon>
        <taxon>asterids</taxon>
        <taxon>lamiids</taxon>
        <taxon>Lamiales</taxon>
        <taxon>Pedaliaceae</taxon>
        <taxon>Sesamum</taxon>
    </lineage>
</organism>
<reference evidence="2" key="1">
    <citation type="submission" date="2025-08" db="UniProtKB">
        <authorList>
            <consortium name="RefSeq"/>
        </authorList>
    </citation>
    <scope>IDENTIFICATION</scope>
</reference>
<dbReference type="Proteomes" id="UP000504604">
    <property type="component" value="Linkage group LG2"/>
</dbReference>
<sequence length="162" mass="18333">MEGVRIASSMKQQLSELGCQLEPTTPMVVSVADVRQMVSQLYCPTFTWEIQGKLFSYPMRTLTLGGCHMVLGGDWLGQYSLVAYAYNSMTVRVSQMGRSGSCKPLGNSQNYTAYLLKACPSLLMREHTDSWVNYIQYLLLEPQGLPPRRDIEHHRTLLHDGR</sequence>
<dbReference type="GeneID" id="110011560"/>
<dbReference type="KEGG" id="sind:110011560"/>
<dbReference type="RefSeq" id="XP_020547385.1">
    <property type="nucleotide sequence ID" value="XM_020691726.1"/>
</dbReference>